<dbReference type="Pfam" id="PF21960">
    <property type="entry name" value="RCF1-5-like_lid"/>
    <property type="match status" value="1"/>
</dbReference>
<dbReference type="CDD" id="cd00009">
    <property type="entry name" value="AAA"/>
    <property type="match status" value="1"/>
</dbReference>
<gene>
    <name evidence="8" type="ORF">LOD99_11522</name>
</gene>
<dbReference type="SMART" id="SM00382">
    <property type="entry name" value="AAA"/>
    <property type="match status" value="1"/>
</dbReference>
<keyword evidence="9" id="KW-1185">Reference proteome</keyword>
<dbReference type="GO" id="GO:0005663">
    <property type="term" value="C:DNA replication factor C complex"/>
    <property type="evidence" value="ECO:0007669"/>
    <property type="project" value="TreeGrafter"/>
</dbReference>
<keyword evidence="4" id="KW-0547">Nucleotide-binding</keyword>
<dbReference type="GO" id="GO:0016887">
    <property type="term" value="F:ATP hydrolysis activity"/>
    <property type="evidence" value="ECO:0007669"/>
    <property type="project" value="InterPro"/>
</dbReference>
<dbReference type="InterPro" id="IPR003593">
    <property type="entry name" value="AAA+_ATPase"/>
</dbReference>
<evidence type="ECO:0000256" key="1">
    <source>
        <dbReference type="ARBA" id="ARBA00004123"/>
    </source>
</evidence>
<evidence type="ECO:0000256" key="4">
    <source>
        <dbReference type="ARBA" id="ARBA00022741"/>
    </source>
</evidence>
<proteinExistence type="inferred from homology"/>
<dbReference type="InterPro" id="IPR047854">
    <property type="entry name" value="RFC_lid"/>
</dbReference>
<evidence type="ECO:0000313" key="9">
    <source>
        <dbReference type="Proteomes" id="UP001165289"/>
    </source>
</evidence>
<dbReference type="InterPro" id="IPR027417">
    <property type="entry name" value="P-loop_NTPase"/>
</dbReference>
<comment type="caution">
    <text evidence="8">The sequence shown here is derived from an EMBL/GenBank/DDBJ whole genome shotgun (WGS) entry which is preliminary data.</text>
</comment>
<dbReference type="FunFam" id="1.20.272.10:FF:000004">
    <property type="entry name" value="Replication factor C subunit 5"/>
    <property type="match status" value="1"/>
</dbReference>
<dbReference type="GO" id="GO:0003689">
    <property type="term" value="F:DNA clamp loader activity"/>
    <property type="evidence" value="ECO:0007669"/>
    <property type="project" value="TreeGrafter"/>
</dbReference>
<keyword evidence="5" id="KW-0067">ATP-binding</keyword>
<name>A0AAV7JJQ4_9METZ</name>
<dbReference type="NCBIfam" id="NF001679">
    <property type="entry name" value="PRK00440.1"/>
    <property type="match status" value="1"/>
</dbReference>
<dbReference type="AlphaFoldDB" id="A0AAV7JJQ4"/>
<dbReference type="Pfam" id="PF00004">
    <property type="entry name" value="AAA"/>
    <property type="match status" value="1"/>
</dbReference>
<accession>A0AAV7JJQ4</accession>
<dbReference type="GO" id="GO:0005634">
    <property type="term" value="C:nucleus"/>
    <property type="evidence" value="ECO:0007669"/>
    <property type="project" value="UniProtKB-SubCell"/>
</dbReference>
<dbReference type="PANTHER" id="PTHR11669:SF9">
    <property type="entry name" value="REPLICATION FACTOR C SUBUNIT 5"/>
    <property type="match status" value="1"/>
</dbReference>
<dbReference type="Proteomes" id="UP001165289">
    <property type="component" value="Unassembled WGS sequence"/>
</dbReference>
<dbReference type="FunFam" id="3.40.50.300:FF:000129">
    <property type="entry name" value="Replication factor C subunit 5"/>
    <property type="match status" value="1"/>
</dbReference>
<feature type="domain" description="AAA+ ATPase" evidence="7">
    <location>
        <begin position="44"/>
        <end position="172"/>
    </location>
</feature>
<reference evidence="8 9" key="1">
    <citation type="journal article" date="2023" name="BMC Biol.">
        <title>The compact genome of the sponge Oopsacas minuta (Hexactinellida) is lacking key metazoan core genes.</title>
        <authorList>
            <person name="Santini S."/>
            <person name="Schenkelaars Q."/>
            <person name="Jourda C."/>
            <person name="Duchesne M."/>
            <person name="Belahbib H."/>
            <person name="Rocher C."/>
            <person name="Selva M."/>
            <person name="Riesgo A."/>
            <person name="Vervoort M."/>
            <person name="Leys S.P."/>
            <person name="Kodjabachian L."/>
            <person name="Le Bivic A."/>
            <person name="Borchiellini C."/>
            <person name="Claverie J.M."/>
            <person name="Renard E."/>
        </authorList>
    </citation>
    <scope>NUCLEOTIDE SEQUENCE [LARGE SCALE GENOMIC DNA]</scope>
    <source>
        <strain evidence="8">SPO-2</strain>
    </source>
</reference>
<dbReference type="SUPFAM" id="SSF52540">
    <property type="entry name" value="P-loop containing nucleoside triphosphate hydrolases"/>
    <property type="match status" value="1"/>
</dbReference>
<dbReference type="GO" id="GO:0006281">
    <property type="term" value="P:DNA repair"/>
    <property type="evidence" value="ECO:0007669"/>
    <property type="project" value="TreeGrafter"/>
</dbReference>
<evidence type="ECO:0000256" key="3">
    <source>
        <dbReference type="ARBA" id="ARBA00022705"/>
    </source>
</evidence>
<dbReference type="CDD" id="cd18140">
    <property type="entry name" value="HLD_clamp_RFC"/>
    <property type="match status" value="1"/>
</dbReference>
<dbReference type="PANTHER" id="PTHR11669">
    <property type="entry name" value="REPLICATION FACTOR C / DNA POLYMERASE III GAMMA-TAU SUBUNIT"/>
    <property type="match status" value="1"/>
</dbReference>
<dbReference type="InterPro" id="IPR013748">
    <property type="entry name" value="Rep_factorC_C"/>
</dbReference>
<dbReference type="GO" id="GO:0006261">
    <property type="term" value="P:DNA-templated DNA replication"/>
    <property type="evidence" value="ECO:0007669"/>
    <property type="project" value="TreeGrafter"/>
</dbReference>
<evidence type="ECO:0000256" key="2">
    <source>
        <dbReference type="ARBA" id="ARBA00005378"/>
    </source>
</evidence>
<evidence type="ECO:0000256" key="6">
    <source>
        <dbReference type="ARBA" id="ARBA00023242"/>
    </source>
</evidence>
<dbReference type="SUPFAM" id="SSF48019">
    <property type="entry name" value="post-AAA+ oligomerization domain-like"/>
    <property type="match status" value="1"/>
</dbReference>
<dbReference type="GO" id="GO:0005524">
    <property type="term" value="F:ATP binding"/>
    <property type="evidence" value="ECO:0007669"/>
    <property type="project" value="UniProtKB-KW"/>
</dbReference>
<dbReference type="Gene3D" id="3.40.50.300">
    <property type="entry name" value="P-loop containing nucleotide triphosphate hydrolases"/>
    <property type="match status" value="1"/>
</dbReference>
<evidence type="ECO:0000313" key="8">
    <source>
        <dbReference type="EMBL" id="KAI6649153.1"/>
    </source>
</evidence>
<dbReference type="Gene3D" id="1.10.8.60">
    <property type="match status" value="1"/>
</dbReference>
<organism evidence="8 9">
    <name type="scientific">Oopsacas minuta</name>
    <dbReference type="NCBI Taxonomy" id="111878"/>
    <lineage>
        <taxon>Eukaryota</taxon>
        <taxon>Metazoa</taxon>
        <taxon>Porifera</taxon>
        <taxon>Hexactinellida</taxon>
        <taxon>Hexasterophora</taxon>
        <taxon>Lyssacinosida</taxon>
        <taxon>Leucopsacidae</taxon>
        <taxon>Oopsacas</taxon>
    </lineage>
</organism>
<keyword evidence="3" id="KW-0235">DNA replication</keyword>
<dbReference type="Gene3D" id="1.20.272.10">
    <property type="match status" value="1"/>
</dbReference>
<evidence type="ECO:0000259" key="7">
    <source>
        <dbReference type="SMART" id="SM00382"/>
    </source>
</evidence>
<dbReference type="InterPro" id="IPR008921">
    <property type="entry name" value="DNA_pol3_clamp-load_cplx_C"/>
</dbReference>
<dbReference type="InterPro" id="IPR050238">
    <property type="entry name" value="DNA_Rep/Repair_Clamp_Loader"/>
</dbReference>
<evidence type="ECO:0000256" key="5">
    <source>
        <dbReference type="ARBA" id="ARBA00022840"/>
    </source>
</evidence>
<dbReference type="EMBL" id="JAKMXF010000321">
    <property type="protein sequence ID" value="KAI6649153.1"/>
    <property type="molecule type" value="Genomic_DNA"/>
</dbReference>
<keyword evidence="6" id="KW-0539">Nucleus</keyword>
<protein>
    <submittedName>
        <fullName evidence="8">Replication factor C subunit 5</fullName>
    </submittedName>
</protein>
<dbReference type="Pfam" id="PF08542">
    <property type="entry name" value="Rep_fac_C"/>
    <property type="match status" value="1"/>
</dbReference>
<comment type="similarity">
    <text evidence="2">Belongs to the activator 1 small subunits family.</text>
</comment>
<sequence>MSGEAKLAHINVPWVEKYRPSSLDEIVSHEEIVRTLDTFLSQGMLPHLLFYGPPGTGKTSTVLACAKRLYKSKEFSSMVLELNASDDRGIGTVRGPILNFASTRTIFSSGFKLIILDEADAMTKDAQNALRRILEKFTENVRFCLICNSLHRIIPAIQSRCTRFRFGPLDPELMVRCVRSVAEKEDIPLPDSGLEAILRLSHGDMRRALNTLQASHLAHESVDQSAVYSCTGQPQPIEIEGIVSSMLNDTFCHCLNHLSQVRSDRGLALSDILTESHLLLLKIEMPDKIKAKLIGRLSDIEYATSGGGNEKLQLSGMIGAFQEARDSVAMEGRAL</sequence>
<dbReference type="GO" id="GO:0003677">
    <property type="term" value="F:DNA binding"/>
    <property type="evidence" value="ECO:0007669"/>
    <property type="project" value="InterPro"/>
</dbReference>
<dbReference type="InterPro" id="IPR003959">
    <property type="entry name" value="ATPase_AAA_core"/>
</dbReference>
<comment type="subcellular location">
    <subcellularLocation>
        <location evidence="1">Nucleus</location>
    </subcellularLocation>
</comment>